<comment type="caution">
    <text evidence="3">The sequence shown here is derived from an EMBL/GenBank/DDBJ whole genome shotgun (WGS) entry which is preliminary data.</text>
</comment>
<keyword evidence="4" id="KW-1185">Reference proteome</keyword>
<dbReference type="EMBL" id="MLAK01000706">
    <property type="protein sequence ID" value="OHT07054.1"/>
    <property type="molecule type" value="Genomic_DNA"/>
</dbReference>
<dbReference type="RefSeq" id="XP_068360190.1">
    <property type="nucleotide sequence ID" value="XM_068503908.1"/>
</dbReference>
<proteinExistence type="predicted"/>
<protein>
    <recommendedName>
        <fullName evidence="5">DUF4201 domain-containing protein</fullName>
    </recommendedName>
</protein>
<dbReference type="VEuPathDB" id="TrichDB:TRFO_24700"/>
<accession>A0A1J4KBI9</accession>
<dbReference type="AlphaFoldDB" id="A0A1J4KBI9"/>
<organism evidence="3 4">
    <name type="scientific">Tritrichomonas foetus</name>
    <dbReference type="NCBI Taxonomy" id="1144522"/>
    <lineage>
        <taxon>Eukaryota</taxon>
        <taxon>Metamonada</taxon>
        <taxon>Parabasalia</taxon>
        <taxon>Tritrichomonadida</taxon>
        <taxon>Tritrichomonadidae</taxon>
        <taxon>Tritrichomonas</taxon>
    </lineage>
</organism>
<feature type="coiled-coil region" evidence="1">
    <location>
        <begin position="225"/>
        <end position="259"/>
    </location>
</feature>
<dbReference type="Proteomes" id="UP000179807">
    <property type="component" value="Unassembled WGS sequence"/>
</dbReference>
<name>A0A1J4KBI9_9EUKA</name>
<evidence type="ECO:0000313" key="4">
    <source>
        <dbReference type="Proteomes" id="UP000179807"/>
    </source>
</evidence>
<keyword evidence="1" id="KW-0175">Coiled coil</keyword>
<evidence type="ECO:0000256" key="2">
    <source>
        <dbReference type="SAM" id="MobiDB-lite"/>
    </source>
</evidence>
<gene>
    <name evidence="3" type="ORF">TRFO_24700</name>
</gene>
<feature type="compositionally biased region" description="Polar residues" evidence="2">
    <location>
        <begin position="165"/>
        <end position="184"/>
    </location>
</feature>
<reference evidence="3" key="1">
    <citation type="submission" date="2016-10" db="EMBL/GenBank/DDBJ databases">
        <authorList>
            <person name="Benchimol M."/>
            <person name="Almeida L.G."/>
            <person name="Vasconcelos A.T."/>
            <person name="Perreira-Neves A."/>
            <person name="Rosa I.A."/>
            <person name="Tasca T."/>
            <person name="Bogo M.R."/>
            <person name="de Souza W."/>
        </authorList>
    </citation>
    <scope>NUCLEOTIDE SEQUENCE [LARGE SCALE GENOMIC DNA]</scope>
    <source>
        <strain evidence="3">K</strain>
    </source>
</reference>
<evidence type="ECO:0000256" key="1">
    <source>
        <dbReference type="SAM" id="Coils"/>
    </source>
</evidence>
<feature type="region of interest" description="Disordered" evidence="2">
    <location>
        <begin position="165"/>
        <end position="186"/>
    </location>
</feature>
<evidence type="ECO:0000313" key="3">
    <source>
        <dbReference type="EMBL" id="OHT07054.1"/>
    </source>
</evidence>
<sequence length="585" mass="69016">MSHTPMNQEDQTSQFYIQQIPIIEEKIQDGLNSMNSKYQKCAKLKAKENKLNDLCFQRIKEVSMFSVNQKDYHNFKAIEELMKHRKNTAKLQNVLNSLLSLLDEKVKNGEINITIQNSFHQLKKNRENDSEWLKNNEKLLTIPINPKERSPKIVNKIIRKNSEYSSSPFMYTDSPKQTPQQKNKSPLPRAVFIFDDDGNDENNKLNQLMTPQPRKSQDFERMNIINEQSKQIRHYQQKIKTLEDKIQKMRNKILSRQKQFELSRNNQKTIDKNVSIINLIEYNDTGINCEPIANIEEMKIKINKYVSETSPQFLAFQQQQSLLNYLKQLEVELNVSNLENDRKRSEFQSVISFLKSIDPLYYTEEEKKEFSINPKLNQIKIKREKKLAAIESRIEQMKLQTEQTILRNNDISFVIDSLKKQRMRMMQTPKANVRKLCYALQSDRIIVTEHSRQLSFHKICTQFHESTLNKNQKKYSHRSMGRIQCDLDSLFQKLCSLKNRFNHLRASRENHSYVLTNEEELRFLLRKIHDLRSAIDVSNMRMNGVLSKIDKQVRLIEQKGIFLPEPPPIFISLKDGSKSKSLSPK</sequence>
<dbReference type="GeneID" id="94838612"/>
<evidence type="ECO:0008006" key="5">
    <source>
        <dbReference type="Google" id="ProtNLM"/>
    </source>
</evidence>